<sequence length="560" mass="60425">MPHFISPEERAYMSPSSSPDTSPDPFASSNDSSPLSSPSLEPIDLHDPPSPPTGVVSHPFAGSTHATRRPPLYEKKPDVPIATPSGTSPSSSGLLDVMGTSTLSRFDRKAAVPAHEEVGNQIGKIEDWEASLWEDKISWAIDNAAGNFDLMNENLTCIPLRIGDLANLVLMPDKQPGPTARSFTRSHTAPATSAPFSQRRSLFFGGQDNELKLFLAQNQISSLPAELFTLQNLTVLSLRNNSLTYLPPQIAQLRSLRELNVANNRLTLLPAEMTAMRLEVLAVSPNPFLPDPAAQRKDKNETRVHSVGPVKPKSGRVTPLTELILRYLISPAPAPSSLDPPHLASSSCSLLNTPSGSPPTQRRALTRDSTPTNLAHYFQLPIPESIKLRPDFMQILASSVPGAVSVSSPSKPRKSLQTASDTNMSSDGSSDTLLEDRLLKSPATDGKAEILGMSRCPAPHHYYNEFPGEEREEGDWVWNGAAFVLPAEERVVWVENIAGVKVGSAYAGIPLLWRGCCAGCLDFLAPRNSSLQEGASSDDQARPAEEEVISVDGDGDIVMA</sequence>
<dbReference type="SUPFAM" id="SSF52075">
    <property type="entry name" value="Outer arm dynein light chain 1"/>
    <property type="match status" value="1"/>
</dbReference>
<evidence type="ECO:0000313" key="4">
    <source>
        <dbReference type="EMBL" id="THH19805.1"/>
    </source>
</evidence>
<feature type="compositionally biased region" description="Low complexity" evidence="3">
    <location>
        <begin position="83"/>
        <end position="95"/>
    </location>
</feature>
<dbReference type="Pfam" id="PF13855">
    <property type="entry name" value="LRR_8"/>
    <property type="match status" value="1"/>
</dbReference>
<feature type="compositionally biased region" description="Basic and acidic residues" evidence="3">
    <location>
        <begin position="1"/>
        <end position="11"/>
    </location>
</feature>
<evidence type="ECO:0000313" key="5">
    <source>
        <dbReference type="Proteomes" id="UP000310158"/>
    </source>
</evidence>
<protein>
    <submittedName>
        <fullName evidence="4">Uncharacterized protein</fullName>
    </submittedName>
</protein>
<feature type="region of interest" description="Disordered" evidence="3">
    <location>
        <begin position="338"/>
        <end position="370"/>
    </location>
</feature>
<dbReference type="InterPro" id="IPR001611">
    <property type="entry name" value="Leu-rich_rpt"/>
</dbReference>
<accession>A0A4S4M4A8</accession>
<reference evidence="4 5" key="1">
    <citation type="submission" date="2019-02" db="EMBL/GenBank/DDBJ databases">
        <title>Genome sequencing of the rare red list fungi Bondarzewia mesenterica.</title>
        <authorList>
            <person name="Buettner E."/>
            <person name="Kellner H."/>
        </authorList>
    </citation>
    <scope>NUCLEOTIDE SEQUENCE [LARGE SCALE GENOMIC DNA]</scope>
    <source>
        <strain evidence="4 5">DSM 108281</strain>
    </source>
</reference>
<feature type="compositionally biased region" description="Polar residues" evidence="3">
    <location>
        <begin position="416"/>
        <end position="432"/>
    </location>
</feature>
<feature type="compositionally biased region" description="Low complexity" evidence="3">
    <location>
        <begin position="14"/>
        <end position="40"/>
    </location>
</feature>
<keyword evidence="2" id="KW-0677">Repeat</keyword>
<dbReference type="EMBL" id="SGPL01000035">
    <property type="protein sequence ID" value="THH19805.1"/>
    <property type="molecule type" value="Genomic_DNA"/>
</dbReference>
<dbReference type="SMART" id="SM00369">
    <property type="entry name" value="LRR_TYP"/>
    <property type="match status" value="2"/>
</dbReference>
<feature type="region of interest" description="Disordered" evidence="3">
    <location>
        <begin position="532"/>
        <end position="560"/>
    </location>
</feature>
<evidence type="ECO:0000256" key="2">
    <source>
        <dbReference type="ARBA" id="ARBA00022737"/>
    </source>
</evidence>
<evidence type="ECO:0000256" key="1">
    <source>
        <dbReference type="ARBA" id="ARBA00022614"/>
    </source>
</evidence>
<dbReference type="InterPro" id="IPR032675">
    <property type="entry name" value="LRR_dom_sf"/>
</dbReference>
<dbReference type="Proteomes" id="UP000310158">
    <property type="component" value="Unassembled WGS sequence"/>
</dbReference>
<organism evidence="4 5">
    <name type="scientific">Bondarzewia mesenterica</name>
    <dbReference type="NCBI Taxonomy" id="1095465"/>
    <lineage>
        <taxon>Eukaryota</taxon>
        <taxon>Fungi</taxon>
        <taxon>Dikarya</taxon>
        <taxon>Basidiomycota</taxon>
        <taxon>Agaricomycotina</taxon>
        <taxon>Agaricomycetes</taxon>
        <taxon>Russulales</taxon>
        <taxon>Bondarzewiaceae</taxon>
        <taxon>Bondarzewia</taxon>
    </lineage>
</organism>
<dbReference type="PROSITE" id="PS51450">
    <property type="entry name" value="LRR"/>
    <property type="match status" value="1"/>
</dbReference>
<dbReference type="AlphaFoldDB" id="A0A4S4M4A8"/>
<dbReference type="InterPro" id="IPR003591">
    <property type="entry name" value="Leu-rich_rpt_typical-subtyp"/>
</dbReference>
<proteinExistence type="predicted"/>
<dbReference type="OrthoDB" id="660555at2759"/>
<gene>
    <name evidence="4" type="ORF">EW146_g1431</name>
</gene>
<comment type="caution">
    <text evidence="4">The sequence shown here is derived from an EMBL/GenBank/DDBJ whole genome shotgun (WGS) entry which is preliminary data.</text>
</comment>
<feature type="compositionally biased region" description="Basic and acidic residues" evidence="3">
    <location>
        <begin position="294"/>
        <end position="304"/>
    </location>
</feature>
<dbReference type="PANTHER" id="PTHR48051:SF1">
    <property type="entry name" value="RAS SUPPRESSOR PROTEIN 1"/>
    <property type="match status" value="1"/>
</dbReference>
<keyword evidence="1" id="KW-0433">Leucine-rich repeat</keyword>
<feature type="region of interest" description="Disordered" evidence="3">
    <location>
        <begin position="291"/>
        <end position="312"/>
    </location>
</feature>
<feature type="compositionally biased region" description="Low complexity" evidence="3">
    <location>
        <begin position="338"/>
        <end position="347"/>
    </location>
</feature>
<keyword evidence="5" id="KW-1185">Reference proteome</keyword>
<dbReference type="GO" id="GO:0005737">
    <property type="term" value="C:cytoplasm"/>
    <property type="evidence" value="ECO:0007669"/>
    <property type="project" value="TreeGrafter"/>
</dbReference>
<dbReference type="Gene3D" id="3.80.10.10">
    <property type="entry name" value="Ribonuclease Inhibitor"/>
    <property type="match status" value="1"/>
</dbReference>
<feature type="compositionally biased region" description="Polar residues" evidence="3">
    <location>
        <begin position="348"/>
        <end position="360"/>
    </location>
</feature>
<dbReference type="InterPro" id="IPR050216">
    <property type="entry name" value="LRR_domain-containing"/>
</dbReference>
<dbReference type="PANTHER" id="PTHR48051">
    <property type="match status" value="1"/>
</dbReference>
<feature type="region of interest" description="Disordered" evidence="3">
    <location>
        <begin position="1"/>
        <end position="95"/>
    </location>
</feature>
<feature type="region of interest" description="Disordered" evidence="3">
    <location>
        <begin position="403"/>
        <end position="434"/>
    </location>
</feature>
<feature type="compositionally biased region" description="Acidic residues" evidence="3">
    <location>
        <begin position="546"/>
        <end position="560"/>
    </location>
</feature>
<name>A0A4S4M4A8_9AGAM</name>
<evidence type="ECO:0000256" key="3">
    <source>
        <dbReference type="SAM" id="MobiDB-lite"/>
    </source>
</evidence>